<sequence length="94" mass="10415">VIVASVSKTHRAVIIDEGWYTGSLAGEISAVIMEQAFWQLDAPVGRVCTAEVPIPYPHHLEQAAIPQIDKIISAARATFAARDLEERNRKPRHE</sequence>
<feature type="domain" description="Transketolase C-terminal" evidence="4">
    <location>
        <begin position="2"/>
        <end position="71"/>
    </location>
</feature>
<comment type="caution">
    <text evidence="5">The sequence shown here is derived from an EMBL/GenBank/DDBJ whole genome shotgun (WGS) entry which is preliminary data.</text>
</comment>
<reference evidence="5 6" key="1">
    <citation type="submission" date="2018-01" db="EMBL/GenBank/DDBJ databases">
        <title>Whole genome sequencing of Histamine producing bacteria.</title>
        <authorList>
            <person name="Butler K."/>
        </authorList>
    </citation>
    <scope>NUCLEOTIDE SEQUENCE [LARGE SCALE GENOMIC DNA]</scope>
    <source>
        <strain evidence="5 6">JCM 12947</strain>
    </source>
</reference>
<dbReference type="RefSeq" id="WP_322348896.1">
    <property type="nucleotide sequence ID" value="NZ_PYMJ01000139.1"/>
</dbReference>
<organism evidence="5 6">
    <name type="scientific">Photobacterium frigidiphilum</name>
    <dbReference type="NCBI Taxonomy" id="264736"/>
    <lineage>
        <taxon>Bacteria</taxon>
        <taxon>Pseudomonadati</taxon>
        <taxon>Pseudomonadota</taxon>
        <taxon>Gammaproteobacteria</taxon>
        <taxon>Vibrionales</taxon>
        <taxon>Vibrionaceae</taxon>
        <taxon>Photobacterium</taxon>
    </lineage>
</organism>
<dbReference type="PANTHER" id="PTHR43257">
    <property type="entry name" value="PYRUVATE DEHYDROGENASE E1 COMPONENT BETA SUBUNIT"/>
    <property type="match status" value="1"/>
</dbReference>
<dbReference type="SUPFAM" id="SSF52922">
    <property type="entry name" value="TK C-terminal domain-like"/>
    <property type="match status" value="1"/>
</dbReference>
<gene>
    <name evidence="5" type="ORF">C9J12_30285</name>
</gene>
<proteinExistence type="predicted"/>
<keyword evidence="2" id="KW-0560">Oxidoreductase</keyword>
<feature type="non-terminal residue" evidence="5">
    <location>
        <position position="1"/>
    </location>
</feature>
<accession>A0A2T3J5H1</accession>
<dbReference type="GO" id="GO:0016491">
    <property type="term" value="F:oxidoreductase activity"/>
    <property type="evidence" value="ECO:0007669"/>
    <property type="project" value="UniProtKB-KW"/>
</dbReference>
<name>A0A2T3J5H1_9GAMM</name>
<evidence type="ECO:0000313" key="6">
    <source>
        <dbReference type="Proteomes" id="UP000240987"/>
    </source>
</evidence>
<dbReference type="EMBL" id="PYMJ01000139">
    <property type="protein sequence ID" value="PSU37629.1"/>
    <property type="molecule type" value="Genomic_DNA"/>
</dbReference>
<protein>
    <submittedName>
        <fullName evidence="5">Dehydrogenase</fullName>
    </submittedName>
</protein>
<dbReference type="AlphaFoldDB" id="A0A2T3J5H1"/>
<evidence type="ECO:0000256" key="1">
    <source>
        <dbReference type="ARBA" id="ARBA00001964"/>
    </source>
</evidence>
<evidence type="ECO:0000256" key="3">
    <source>
        <dbReference type="ARBA" id="ARBA00023052"/>
    </source>
</evidence>
<dbReference type="InterPro" id="IPR009014">
    <property type="entry name" value="Transketo_C/PFOR_II"/>
</dbReference>
<dbReference type="InterPro" id="IPR033248">
    <property type="entry name" value="Transketolase_C"/>
</dbReference>
<evidence type="ECO:0000256" key="2">
    <source>
        <dbReference type="ARBA" id="ARBA00023002"/>
    </source>
</evidence>
<evidence type="ECO:0000313" key="5">
    <source>
        <dbReference type="EMBL" id="PSU37629.1"/>
    </source>
</evidence>
<dbReference type="Pfam" id="PF02780">
    <property type="entry name" value="Transketolase_C"/>
    <property type="match status" value="1"/>
</dbReference>
<dbReference type="Proteomes" id="UP000240987">
    <property type="component" value="Unassembled WGS sequence"/>
</dbReference>
<dbReference type="PANTHER" id="PTHR43257:SF2">
    <property type="entry name" value="PYRUVATE DEHYDROGENASE E1 COMPONENT SUBUNIT BETA"/>
    <property type="match status" value="1"/>
</dbReference>
<evidence type="ECO:0000259" key="4">
    <source>
        <dbReference type="Pfam" id="PF02780"/>
    </source>
</evidence>
<dbReference type="Gene3D" id="3.40.50.920">
    <property type="match status" value="1"/>
</dbReference>
<keyword evidence="6" id="KW-1185">Reference proteome</keyword>
<keyword evidence="3" id="KW-0786">Thiamine pyrophosphate</keyword>
<comment type="cofactor">
    <cofactor evidence="1">
        <name>thiamine diphosphate</name>
        <dbReference type="ChEBI" id="CHEBI:58937"/>
    </cofactor>
</comment>